<comment type="pathway">
    <text evidence="1 7">Glycan metabolism; pectin degradation; 2-dehydro-3-deoxy-D-gluconate from pectin: step 1/5.</text>
</comment>
<evidence type="ECO:0000256" key="4">
    <source>
        <dbReference type="ARBA" id="ARBA00022801"/>
    </source>
</evidence>
<dbReference type="Pfam" id="PF01095">
    <property type="entry name" value="Pectinesterase"/>
    <property type="match status" value="1"/>
</dbReference>
<dbReference type="GeneID" id="123397983"/>
<evidence type="ECO:0000313" key="10">
    <source>
        <dbReference type="Proteomes" id="UP000011116"/>
    </source>
</evidence>
<accession>A0A8I6Y6J0</accession>
<evidence type="ECO:0000313" key="9">
    <source>
        <dbReference type="EnsemblPlants" id="HORVU.MOREX.r3.5HG0429360.1"/>
    </source>
</evidence>
<dbReference type="SUPFAM" id="SSF51126">
    <property type="entry name" value="Pectin lyase-like"/>
    <property type="match status" value="1"/>
</dbReference>
<dbReference type="Gene3D" id="1.20.140.40">
    <property type="entry name" value="Invertase/pectin methylesterase inhibitor family protein"/>
    <property type="match status" value="1"/>
</dbReference>
<dbReference type="GO" id="GO:0042545">
    <property type="term" value="P:cell wall modification"/>
    <property type="evidence" value="ECO:0007669"/>
    <property type="project" value="UniProtKB-UniRule"/>
</dbReference>
<dbReference type="EnsemblPlants" id="HORVU.MOREX.r3.5HG0429360.1">
    <property type="protein sequence ID" value="HORVU.MOREX.r3.5HG0429360.1"/>
    <property type="gene ID" value="HORVU.MOREX.r3.5HG0429360"/>
</dbReference>
<evidence type="ECO:0000256" key="5">
    <source>
        <dbReference type="ARBA" id="ARBA00023085"/>
    </source>
</evidence>
<feature type="chain" id="PRO_5035341810" description="Pectinesterase" evidence="7">
    <location>
        <begin position="34"/>
        <end position="566"/>
    </location>
</feature>
<comment type="similarity">
    <text evidence="3">In the C-terminal section; belongs to the pectinesterase family.</text>
</comment>
<evidence type="ECO:0000256" key="6">
    <source>
        <dbReference type="PROSITE-ProRule" id="PRU10040"/>
    </source>
</evidence>
<dbReference type="InterPro" id="IPR000070">
    <property type="entry name" value="Pectinesterase_cat"/>
</dbReference>
<dbReference type="SMART" id="SM00856">
    <property type="entry name" value="PMEI"/>
    <property type="match status" value="1"/>
</dbReference>
<dbReference type="InterPro" id="IPR011050">
    <property type="entry name" value="Pectin_lyase_fold/virulence"/>
</dbReference>
<keyword evidence="4 7" id="KW-0378">Hydrolase</keyword>
<dbReference type="OrthoDB" id="2019149at2759"/>
<dbReference type="SMR" id="A0A8I6Y6J0"/>
<dbReference type="AlphaFoldDB" id="A0A8I6Y6J0"/>
<gene>
    <name evidence="9" type="primary">LOC123397983</name>
</gene>
<comment type="catalytic activity">
    <reaction evidence="7">
        <text>[(1-&gt;4)-alpha-D-galacturonosyl methyl ester](n) + n H2O = [(1-&gt;4)-alpha-D-galacturonosyl](n) + n methanol + n H(+)</text>
        <dbReference type="Rhea" id="RHEA:22380"/>
        <dbReference type="Rhea" id="RHEA-COMP:14570"/>
        <dbReference type="Rhea" id="RHEA-COMP:14573"/>
        <dbReference type="ChEBI" id="CHEBI:15377"/>
        <dbReference type="ChEBI" id="CHEBI:15378"/>
        <dbReference type="ChEBI" id="CHEBI:17790"/>
        <dbReference type="ChEBI" id="CHEBI:140522"/>
        <dbReference type="ChEBI" id="CHEBI:140523"/>
        <dbReference type="EC" id="3.1.1.11"/>
    </reaction>
</comment>
<keyword evidence="5 7" id="KW-0063">Aspartyl esterase</keyword>
<evidence type="ECO:0000256" key="7">
    <source>
        <dbReference type="RuleBase" id="RU000589"/>
    </source>
</evidence>
<dbReference type="Gramene" id="HORVU.MOREX.r3.5HG0429360.1">
    <property type="protein sequence ID" value="HORVU.MOREX.r3.5HG0429360.1"/>
    <property type="gene ID" value="HORVU.MOREX.r3.5HG0429360"/>
</dbReference>
<sequence>MPPCLYNHGKPRPLLVLLAVTLTLLAAAAGATADDVSSGTVPFYPSAEAAAAAHCDGTLYPELCLSTLADIPDLHKKPLPDVICAAVNRTETEVTTMSANCSGYLRERSLSGRDHLAVTDCMELLETTMEELVATTADLESPSAARRPTMDHAMTVLSAAITNQQTCLEGFSYQKGGEVRRYMEPGILHIAKMVSNSLAMAKKLPGAKKPSSTERSVARQPFTGYGQVVKGGFPRWVRPGDRRLLQAPASGIKANAVVAKDGSGGFTTVSAAVAAAPTNSQSRYVIYIKAGAYMENVEVGKNHKNLMFMGDGMGKTVIKASLNVVDGSTTFRSATVAVVGNNFLARDLTIENAAGPSKHQAVALRVGADLSAFYRCSFVGYQDTLYVHSLRQFFRECDIYGTIDFVFGNSAAVLQSCNLYARRPLPNQSNIYTAQGRTDPNQNTGISIQKCKVAAASDLAAVQSSFKTYLGRPWKQYSRTVFMQSELDSVVNPAGWLAWDGTFALDTLYYGEYQNTGPGAATSGRVTWKGYRVITSASEASTFTVGSFIDGDVWLAGTSIPFSAGL</sequence>
<dbReference type="PROSITE" id="PS00503">
    <property type="entry name" value="PECTINESTERASE_2"/>
    <property type="match status" value="1"/>
</dbReference>
<feature type="active site" evidence="6">
    <location>
        <position position="404"/>
    </location>
</feature>
<dbReference type="SUPFAM" id="SSF101148">
    <property type="entry name" value="Plant invertase/pectin methylesterase inhibitor"/>
    <property type="match status" value="1"/>
</dbReference>
<dbReference type="InterPro" id="IPR035513">
    <property type="entry name" value="Invertase/methylesterase_inhib"/>
</dbReference>
<proteinExistence type="inferred from homology"/>
<organism evidence="9 10">
    <name type="scientific">Hordeum vulgare subsp. vulgare</name>
    <name type="common">Domesticated barley</name>
    <dbReference type="NCBI Taxonomy" id="112509"/>
    <lineage>
        <taxon>Eukaryota</taxon>
        <taxon>Viridiplantae</taxon>
        <taxon>Streptophyta</taxon>
        <taxon>Embryophyta</taxon>
        <taxon>Tracheophyta</taxon>
        <taxon>Spermatophyta</taxon>
        <taxon>Magnoliopsida</taxon>
        <taxon>Liliopsida</taxon>
        <taxon>Poales</taxon>
        <taxon>Poaceae</taxon>
        <taxon>BOP clade</taxon>
        <taxon>Pooideae</taxon>
        <taxon>Triticodae</taxon>
        <taxon>Triticeae</taxon>
        <taxon>Hordeinae</taxon>
        <taxon>Hordeum</taxon>
    </lineage>
</organism>
<dbReference type="Pfam" id="PF04043">
    <property type="entry name" value="PMEI"/>
    <property type="match status" value="1"/>
</dbReference>
<keyword evidence="10" id="KW-1185">Reference proteome</keyword>
<evidence type="ECO:0000256" key="3">
    <source>
        <dbReference type="ARBA" id="ARBA00007786"/>
    </source>
</evidence>
<dbReference type="GO" id="GO:0030599">
    <property type="term" value="F:pectinesterase activity"/>
    <property type="evidence" value="ECO:0000318"/>
    <property type="project" value="GO_Central"/>
</dbReference>
<protein>
    <recommendedName>
        <fullName evidence="7">Pectinesterase</fullName>
        <ecNumber evidence="7">3.1.1.11</ecNumber>
    </recommendedName>
</protein>
<dbReference type="Proteomes" id="UP000011116">
    <property type="component" value="Chromosome 5H"/>
</dbReference>
<dbReference type="Gramene" id="HORVU.MOREX.r2.5HG0356750.1">
    <property type="protein sequence ID" value="HORVU.MOREX.r2.5HG0356750.1"/>
    <property type="gene ID" value="HORVU.MOREX.r2.5HG0356750"/>
</dbReference>
<comment type="similarity">
    <text evidence="2">In the N-terminal section; belongs to the PMEI family.</text>
</comment>
<dbReference type="EC" id="3.1.1.11" evidence="7"/>
<reference evidence="9" key="2">
    <citation type="submission" date="2020-10" db="EMBL/GenBank/DDBJ databases">
        <authorList>
            <person name="Scholz U."/>
            <person name="Mascher M."/>
            <person name="Fiebig A."/>
        </authorList>
    </citation>
    <scope>NUCLEOTIDE SEQUENCE [LARGE SCALE GENOMIC DNA]</scope>
    <source>
        <strain evidence="9">cv. Morex</strain>
    </source>
</reference>
<dbReference type="Gene3D" id="2.160.20.10">
    <property type="entry name" value="Single-stranded right-handed beta-helix, Pectin lyase-like"/>
    <property type="match status" value="1"/>
</dbReference>
<dbReference type="UniPathway" id="UPA00545">
    <property type="reaction ID" value="UER00823"/>
</dbReference>
<dbReference type="GO" id="GO:0046910">
    <property type="term" value="F:pectinesterase inhibitor activity"/>
    <property type="evidence" value="ECO:0000318"/>
    <property type="project" value="GO_Central"/>
</dbReference>
<dbReference type="FunFam" id="2.160.20.10:FF:000001">
    <property type="entry name" value="Pectinesterase"/>
    <property type="match status" value="1"/>
</dbReference>
<feature type="signal peptide" evidence="7">
    <location>
        <begin position="1"/>
        <end position="33"/>
    </location>
</feature>
<dbReference type="KEGG" id="hvg:123397983"/>
<feature type="domain" description="Pectinesterase inhibitor" evidence="8">
    <location>
        <begin position="46"/>
        <end position="200"/>
    </location>
</feature>
<dbReference type="InterPro" id="IPR033131">
    <property type="entry name" value="Pectinesterase_Asp_AS"/>
</dbReference>
<keyword evidence="7" id="KW-0732">Signal</keyword>
<dbReference type="InterPro" id="IPR012334">
    <property type="entry name" value="Pectin_lyas_fold"/>
</dbReference>
<dbReference type="NCBIfam" id="TIGR01614">
    <property type="entry name" value="PME_inhib"/>
    <property type="match status" value="1"/>
</dbReference>
<dbReference type="PANTHER" id="PTHR31707">
    <property type="entry name" value="PECTINESTERASE"/>
    <property type="match status" value="1"/>
</dbReference>
<dbReference type="GO" id="GO:0045490">
    <property type="term" value="P:pectin catabolic process"/>
    <property type="evidence" value="ECO:0007669"/>
    <property type="project" value="UniProtKB-UniRule"/>
</dbReference>
<evidence type="ECO:0000256" key="2">
    <source>
        <dbReference type="ARBA" id="ARBA00006027"/>
    </source>
</evidence>
<reference evidence="9" key="3">
    <citation type="submission" date="2022-01" db="UniProtKB">
        <authorList>
            <consortium name="EnsemblPlants"/>
        </authorList>
    </citation>
    <scope>IDENTIFICATION</scope>
    <source>
        <strain evidence="9">subsp. vulgare</strain>
    </source>
</reference>
<name>A0A8I6Y6J0_HORVV</name>
<dbReference type="CDD" id="cd15798">
    <property type="entry name" value="PMEI-like_3"/>
    <property type="match status" value="1"/>
</dbReference>
<reference evidence="10" key="1">
    <citation type="journal article" date="2012" name="Nature">
        <title>A physical, genetic and functional sequence assembly of the barley genome.</title>
        <authorList>
            <consortium name="The International Barley Genome Sequencing Consortium"/>
            <person name="Mayer K.F."/>
            <person name="Waugh R."/>
            <person name="Brown J.W."/>
            <person name="Schulman A."/>
            <person name="Langridge P."/>
            <person name="Platzer M."/>
            <person name="Fincher G.B."/>
            <person name="Muehlbauer G.J."/>
            <person name="Sato K."/>
            <person name="Close T.J."/>
            <person name="Wise R.P."/>
            <person name="Stein N."/>
        </authorList>
    </citation>
    <scope>NUCLEOTIDE SEQUENCE [LARGE SCALE GENOMIC DNA]</scope>
    <source>
        <strain evidence="10">cv. Morex</strain>
    </source>
</reference>
<dbReference type="InterPro" id="IPR006501">
    <property type="entry name" value="Pectinesterase_inhib_dom"/>
</dbReference>
<dbReference type="RefSeq" id="XP_044948427.1">
    <property type="nucleotide sequence ID" value="XM_045092492.1"/>
</dbReference>
<evidence type="ECO:0000259" key="8">
    <source>
        <dbReference type="SMART" id="SM00856"/>
    </source>
</evidence>
<evidence type="ECO:0000256" key="1">
    <source>
        <dbReference type="ARBA" id="ARBA00005184"/>
    </source>
</evidence>